<dbReference type="InterPro" id="IPR053465">
    <property type="entry name" value="Sortase_Class_E"/>
</dbReference>
<protein>
    <submittedName>
        <fullName evidence="4">Sortase A</fullName>
    </submittedName>
</protein>
<dbReference type="Gene3D" id="2.40.260.10">
    <property type="entry name" value="Sortase"/>
    <property type="match status" value="1"/>
</dbReference>
<keyword evidence="3" id="KW-0812">Transmembrane</keyword>
<gene>
    <name evidence="4" type="ORF">FB458_1405</name>
</gene>
<dbReference type="AlphaFoldDB" id="A0A542DZ42"/>
<feature type="active site" description="Proton donor/acceptor" evidence="2">
    <location>
        <position position="144"/>
    </location>
</feature>
<evidence type="ECO:0000256" key="2">
    <source>
        <dbReference type="PIRSR" id="PIRSR605754-1"/>
    </source>
</evidence>
<dbReference type="NCBIfam" id="NF033747">
    <property type="entry name" value="class_E_sortase"/>
    <property type="match status" value="1"/>
</dbReference>
<name>A0A542DZ42_9MICO</name>
<evidence type="ECO:0000256" key="3">
    <source>
        <dbReference type="SAM" id="Phobius"/>
    </source>
</evidence>
<dbReference type="SUPFAM" id="SSF63817">
    <property type="entry name" value="Sortase"/>
    <property type="match status" value="1"/>
</dbReference>
<dbReference type="OrthoDB" id="5242879at2"/>
<dbReference type="Pfam" id="PF04203">
    <property type="entry name" value="Sortase"/>
    <property type="match status" value="1"/>
</dbReference>
<keyword evidence="1" id="KW-0378">Hydrolase</keyword>
<evidence type="ECO:0000256" key="1">
    <source>
        <dbReference type="ARBA" id="ARBA00022801"/>
    </source>
</evidence>
<keyword evidence="5" id="KW-1185">Reference proteome</keyword>
<accession>A0A542DZ42</accession>
<dbReference type="EMBL" id="VFMN01000001">
    <property type="protein sequence ID" value="TQJ08319.1"/>
    <property type="molecule type" value="Genomic_DNA"/>
</dbReference>
<dbReference type="GO" id="GO:0016787">
    <property type="term" value="F:hydrolase activity"/>
    <property type="evidence" value="ECO:0007669"/>
    <property type="project" value="UniProtKB-KW"/>
</dbReference>
<evidence type="ECO:0000313" key="5">
    <source>
        <dbReference type="Proteomes" id="UP000317893"/>
    </source>
</evidence>
<organism evidence="4 5">
    <name type="scientific">Lapillicoccus jejuensis</name>
    <dbReference type="NCBI Taxonomy" id="402171"/>
    <lineage>
        <taxon>Bacteria</taxon>
        <taxon>Bacillati</taxon>
        <taxon>Actinomycetota</taxon>
        <taxon>Actinomycetes</taxon>
        <taxon>Micrococcales</taxon>
        <taxon>Intrasporangiaceae</taxon>
        <taxon>Lapillicoccus</taxon>
    </lineage>
</organism>
<sequence length="250" mass="26011">MTAPPDPAAPPERPRPSPALVVAGVAGELLLTAGVVVLLFVVWQLAFTAVVDGRAQAGTVQALERGFAAAPGSTPGGTAPSAPTPTDLATGRAWGVLRVPRLGGPTWAKPVLEGVGLDVLADGLGHYPGTALPGEVGNLAIAGHRAGHGNPLIDIDAIRPGDVLVIETRAGWYVYRAVRSEIVAPTAVDVLDPVPERPGEQPSERWFTLTSCNPRYGSSMRYVVFSRFERMVPRGEGLPSGLLADPRTAA</sequence>
<proteinExistence type="predicted"/>
<dbReference type="CDD" id="cd05830">
    <property type="entry name" value="Sortase_E"/>
    <property type="match status" value="1"/>
</dbReference>
<dbReference type="InterPro" id="IPR005754">
    <property type="entry name" value="Sortase"/>
</dbReference>
<dbReference type="InterPro" id="IPR023365">
    <property type="entry name" value="Sortase_dom-sf"/>
</dbReference>
<comment type="caution">
    <text evidence="4">The sequence shown here is derived from an EMBL/GenBank/DDBJ whole genome shotgun (WGS) entry which is preliminary data.</text>
</comment>
<keyword evidence="3" id="KW-0472">Membrane</keyword>
<feature type="transmembrane region" description="Helical" evidence="3">
    <location>
        <begin position="20"/>
        <end position="46"/>
    </location>
</feature>
<feature type="active site" description="Acyl-thioester intermediate" evidence="2">
    <location>
        <position position="212"/>
    </location>
</feature>
<dbReference type="RefSeq" id="WP_141847851.1">
    <property type="nucleotide sequence ID" value="NZ_BAAAPR010000004.1"/>
</dbReference>
<dbReference type="Proteomes" id="UP000317893">
    <property type="component" value="Unassembled WGS sequence"/>
</dbReference>
<dbReference type="NCBIfam" id="TIGR01076">
    <property type="entry name" value="sortase_fam"/>
    <property type="match status" value="1"/>
</dbReference>
<reference evidence="4 5" key="1">
    <citation type="submission" date="2019-06" db="EMBL/GenBank/DDBJ databases">
        <title>Sequencing the genomes of 1000 actinobacteria strains.</title>
        <authorList>
            <person name="Klenk H.-P."/>
        </authorList>
    </citation>
    <scope>NUCLEOTIDE SEQUENCE [LARGE SCALE GENOMIC DNA]</scope>
    <source>
        <strain evidence="4 5">DSM 18607</strain>
    </source>
</reference>
<dbReference type="InterPro" id="IPR042003">
    <property type="entry name" value="Sortase_E"/>
</dbReference>
<keyword evidence="3" id="KW-1133">Transmembrane helix</keyword>
<evidence type="ECO:0000313" key="4">
    <source>
        <dbReference type="EMBL" id="TQJ08319.1"/>
    </source>
</evidence>